<reference evidence="2 3" key="1">
    <citation type="journal article" date="2020" name="Nature">
        <title>Six reference-quality genomes reveal evolution of bat adaptations.</title>
        <authorList>
            <person name="Jebb D."/>
            <person name="Huang Z."/>
            <person name="Pippel M."/>
            <person name="Hughes G.M."/>
            <person name="Lavrichenko K."/>
            <person name="Devanna P."/>
            <person name="Winkler S."/>
            <person name="Jermiin L.S."/>
            <person name="Skirmuntt E.C."/>
            <person name="Katzourakis A."/>
            <person name="Burkitt-Gray L."/>
            <person name="Ray D.A."/>
            <person name="Sullivan K.A.M."/>
            <person name="Roscito J.G."/>
            <person name="Kirilenko B.M."/>
            <person name="Davalos L.M."/>
            <person name="Corthals A.P."/>
            <person name="Power M.L."/>
            <person name="Jones G."/>
            <person name="Ransome R.D."/>
            <person name="Dechmann D.K.N."/>
            <person name="Locatelli A.G."/>
            <person name="Puechmaille S.J."/>
            <person name="Fedrigo O."/>
            <person name="Jarvis E.D."/>
            <person name="Hiller M."/>
            <person name="Vernes S.C."/>
            <person name="Myers E.W."/>
            <person name="Teeling E.C."/>
        </authorList>
    </citation>
    <scope>NUCLEOTIDE SEQUENCE [LARGE SCALE GENOMIC DNA]</scope>
    <source>
        <strain evidence="2">MRouAeg1</strain>
        <tissue evidence="2">Muscle</tissue>
    </source>
</reference>
<comment type="caution">
    <text evidence="2">The sequence shown here is derived from an EMBL/GenBank/DDBJ whole genome shotgun (WGS) entry which is preliminary data.</text>
</comment>
<sequence length="405" mass="43665">MPPAMAATRVSLRELADLAIGTPEVGAVNFTALHTLIVAMLKNLHLQDTQVDFHSLSPEESRSSEALRASFSSPQVAVIKERRRSSIGRTPVHTLENQVKDLGAQVQDLSRQLRTMESHVQSVVTHLQHFTPQTVGLSIDTPEWLGEQEVVPPIPGMATPISKMATPMPGIAMPTPRMPMPMPGMATATPTPRMPTPGPAMATPMTRMPMPMPGMATATPMPRMRTPVPGMATPMPRMTMLPPEAQIGVTKIGMDSPQAMDMIQNVIEDVKTLKEAHEKAQEDLREFPELMPQKLLQRIEGIEKNIQDREESLVMSTSSVGKAPQGVGAGGRLQPGPPLGLLQTPTPDVVMRALCLSGRLPLGRRESLSFPAQGSVGAIVEREASRPRLGDFSLGSGCGRAHPSC</sequence>
<evidence type="ECO:0000313" key="3">
    <source>
        <dbReference type="Proteomes" id="UP000593571"/>
    </source>
</evidence>
<protein>
    <submittedName>
        <fullName evidence="2">Glutamine rich 2</fullName>
    </submittedName>
</protein>
<accession>A0A7J8GEA6</accession>
<dbReference type="EMBL" id="JACASE010000006">
    <property type="protein sequence ID" value="KAF6458413.1"/>
    <property type="molecule type" value="Genomic_DNA"/>
</dbReference>
<evidence type="ECO:0000256" key="1">
    <source>
        <dbReference type="SAM" id="Coils"/>
    </source>
</evidence>
<name>A0A7J8GEA6_ROUAE</name>
<organism evidence="2 3">
    <name type="scientific">Rousettus aegyptiacus</name>
    <name type="common">Egyptian fruit bat</name>
    <name type="synonym">Pteropus aegyptiacus</name>
    <dbReference type="NCBI Taxonomy" id="9407"/>
    <lineage>
        <taxon>Eukaryota</taxon>
        <taxon>Metazoa</taxon>
        <taxon>Chordata</taxon>
        <taxon>Craniata</taxon>
        <taxon>Vertebrata</taxon>
        <taxon>Euteleostomi</taxon>
        <taxon>Mammalia</taxon>
        <taxon>Eutheria</taxon>
        <taxon>Laurasiatheria</taxon>
        <taxon>Chiroptera</taxon>
        <taxon>Yinpterochiroptera</taxon>
        <taxon>Pteropodoidea</taxon>
        <taxon>Pteropodidae</taxon>
        <taxon>Rousettinae</taxon>
        <taxon>Rousettus</taxon>
    </lineage>
</organism>
<proteinExistence type="predicted"/>
<dbReference type="AlphaFoldDB" id="A0A7J8GEA6"/>
<keyword evidence="1" id="KW-0175">Coiled coil</keyword>
<feature type="coiled-coil region" evidence="1">
    <location>
        <begin position="92"/>
        <end position="119"/>
    </location>
</feature>
<gene>
    <name evidence="2" type="ORF">HJG63_016240</name>
</gene>
<evidence type="ECO:0000313" key="2">
    <source>
        <dbReference type="EMBL" id="KAF6458413.1"/>
    </source>
</evidence>
<keyword evidence="3" id="KW-1185">Reference proteome</keyword>
<dbReference type="Proteomes" id="UP000593571">
    <property type="component" value="Unassembled WGS sequence"/>
</dbReference>